<evidence type="ECO:0000256" key="7">
    <source>
        <dbReference type="ARBA" id="ARBA00022840"/>
    </source>
</evidence>
<dbReference type="PROSITE" id="PS00211">
    <property type="entry name" value="ABC_TRANSPORTER_1"/>
    <property type="match status" value="1"/>
</dbReference>
<dbReference type="Gene3D" id="1.10.3470.10">
    <property type="entry name" value="ABC transporter involved in vitamin B12 uptake, BtuC"/>
    <property type="match status" value="1"/>
</dbReference>
<accession>A0A1N7JA93</accession>
<dbReference type="Pfam" id="PF01032">
    <property type="entry name" value="FecCD"/>
    <property type="match status" value="1"/>
</dbReference>
<keyword evidence="8 10" id="KW-1133">Transmembrane helix</keyword>
<dbReference type="GO" id="GO:0022857">
    <property type="term" value="F:transmembrane transporter activity"/>
    <property type="evidence" value="ECO:0007669"/>
    <property type="project" value="InterPro"/>
</dbReference>
<evidence type="ECO:0000259" key="11">
    <source>
        <dbReference type="PROSITE" id="PS50893"/>
    </source>
</evidence>
<dbReference type="InterPro" id="IPR017871">
    <property type="entry name" value="ABC_transporter-like_CS"/>
</dbReference>
<dbReference type="FunFam" id="3.40.50.300:FF:000134">
    <property type="entry name" value="Iron-enterobactin ABC transporter ATP-binding protein"/>
    <property type="match status" value="1"/>
</dbReference>
<evidence type="ECO:0000256" key="4">
    <source>
        <dbReference type="ARBA" id="ARBA00022475"/>
    </source>
</evidence>
<keyword evidence="7" id="KW-0067">ATP-binding</keyword>
<feature type="transmembrane region" description="Helical" evidence="10">
    <location>
        <begin position="88"/>
        <end position="108"/>
    </location>
</feature>
<feature type="transmembrane region" description="Helical" evidence="10">
    <location>
        <begin position="211"/>
        <end position="232"/>
    </location>
</feature>
<protein>
    <submittedName>
        <fullName evidence="12">ABC-type cobalamin/Fe3+-siderophores transport system, ATPase component</fullName>
    </submittedName>
</protein>
<dbReference type="GO" id="GO:0005886">
    <property type="term" value="C:plasma membrane"/>
    <property type="evidence" value="ECO:0007669"/>
    <property type="project" value="UniProtKB-SubCell"/>
</dbReference>
<comment type="similarity">
    <text evidence="2">Belongs to the binding-protein-dependent transport system permease family. FecCD subfamily.</text>
</comment>
<dbReference type="PANTHER" id="PTHR42794">
    <property type="entry name" value="HEMIN IMPORT ATP-BINDING PROTEIN HMUV"/>
    <property type="match status" value="1"/>
</dbReference>
<evidence type="ECO:0000313" key="12">
    <source>
        <dbReference type="EMBL" id="SIS46220.1"/>
    </source>
</evidence>
<dbReference type="CDD" id="cd06550">
    <property type="entry name" value="TM_ABC_iron-siderophores_like"/>
    <property type="match status" value="1"/>
</dbReference>
<dbReference type="PROSITE" id="PS50893">
    <property type="entry name" value="ABC_TRANSPORTER_2"/>
    <property type="match status" value="1"/>
</dbReference>
<dbReference type="CDD" id="cd03214">
    <property type="entry name" value="ABC_Iron-Siderophores_B12_Hemin"/>
    <property type="match status" value="1"/>
</dbReference>
<dbReference type="Proteomes" id="UP000187608">
    <property type="component" value="Unassembled WGS sequence"/>
</dbReference>
<dbReference type="InterPro" id="IPR000522">
    <property type="entry name" value="ABC_transptr_permease_BtuC"/>
</dbReference>
<dbReference type="SUPFAM" id="SSF81345">
    <property type="entry name" value="ABC transporter involved in vitamin B12 uptake, BtuC"/>
    <property type="match status" value="1"/>
</dbReference>
<comment type="subcellular location">
    <subcellularLocation>
        <location evidence="1">Cell membrane</location>
        <topology evidence="1">Multi-pass membrane protein</topology>
    </subcellularLocation>
</comment>
<feature type="domain" description="ABC transporter" evidence="11">
    <location>
        <begin position="235"/>
        <end position="486"/>
    </location>
</feature>
<keyword evidence="6" id="KW-0547">Nucleotide-binding</keyword>
<gene>
    <name evidence="12" type="ORF">SAMN05421687_104258</name>
</gene>
<keyword evidence="3" id="KW-0813">Transport</keyword>
<dbReference type="GO" id="GO:0005524">
    <property type="term" value="F:ATP binding"/>
    <property type="evidence" value="ECO:0007669"/>
    <property type="project" value="UniProtKB-KW"/>
</dbReference>
<proteinExistence type="inferred from homology"/>
<dbReference type="PANTHER" id="PTHR42794:SF2">
    <property type="entry name" value="ABC TRANSPORTER ATP-BINDING PROTEIN"/>
    <property type="match status" value="1"/>
</dbReference>
<keyword evidence="9 10" id="KW-0472">Membrane</keyword>
<dbReference type="InterPro" id="IPR037294">
    <property type="entry name" value="ABC_BtuC-like"/>
</dbReference>
<evidence type="ECO:0000256" key="9">
    <source>
        <dbReference type="ARBA" id="ARBA00023136"/>
    </source>
</evidence>
<feature type="transmembrane region" description="Helical" evidence="10">
    <location>
        <begin position="166"/>
        <end position="183"/>
    </location>
</feature>
<dbReference type="InterPro" id="IPR003593">
    <property type="entry name" value="AAA+_ATPase"/>
</dbReference>
<evidence type="ECO:0000256" key="10">
    <source>
        <dbReference type="SAM" id="Phobius"/>
    </source>
</evidence>
<evidence type="ECO:0000256" key="8">
    <source>
        <dbReference type="ARBA" id="ARBA00022989"/>
    </source>
</evidence>
<sequence>MIDVLLSRLPGFEYTGTELEENIVLGLRLPRVLLGFIVGASLSVTGVALQALVRNHLADPFILGVSSGASAFATLGMLFGTFSFLGTYSLSISAFFGALFVITLVFFLSRVDGRININQLLLSGVAIGLTMEAITRFITLSAPNALGFHNTSFWMAGSLAGARWEYLTLPTIAIIAGMSILLTNHRALNALLTGDETPATLGFNVPLLQTMLVLVASLLAGVTIAVSGAIGFVGLMTPHITRLLVGANHRRVLPVSAFLGGIFVVWADVAARMIIAPEEVPVGVLGPNGSGKSTLLKNIYRTLTPVSGSIRLDGELISTLKNKDLARKIGVVAQDNSLPFDFEVKDIVAMGRSPHKKPWSRDTKEDEIIVENALRHVNMLGMADKSFLHLSGGEKQRVLLARVLAQQTDLLILDEPTNHLDVHHQMKFLDTFKDLGTTVLAAIHDLNLAALYCDRIYLMKNGRIYVSDSPGEVLTAKNLREVYDIEADVRRHPETGKVSITYVPGYTPVKGATMYEA</sequence>
<dbReference type="AlphaFoldDB" id="A0A1N7JA93"/>
<organism evidence="12 13">
    <name type="scientific">Salimicrobium flavidum</name>
    <dbReference type="NCBI Taxonomy" id="570947"/>
    <lineage>
        <taxon>Bacteria</taxon>
        <taxon>Bacillati</taxon>
        <taxon>Bacillota</taxon>
        <taxon>Bacilli</taxon>
        <taxon>Bacillales</taxon>
        <taxon>Bacillaceae</taxon>
        <taxon>Salimicrobium</taxon>
    </lineage>
</organism>
<dbReference type="InterPro" id="IPR003439">
    <property type="entry name" value="ABC_transporter-like_ATP-bd"/>
</dbReference>
<evidence type="ECO:0000256" key="3">
    <source>
        <dbReference type="ARBA" id="ARBA00022448"/>
    </source>
</evidence>
<reference evidence="13" key="1">
    <citation type="submission" date="2017-01" db="EMBL/GenBank/DDBJ databases">
        <authorList>
            <person name="Varghese N."/>
            <person name="Submissions S."/>
        </authorList>
    </citation>
    <scope>NUCLEOTIDE SEQUENCE [LARGE SCALE GENOMIC DNA]</scope>
    <source>
        <strain evidence="13">DSM 23127</strain>
    </source>
</reference>
<feature type="transmembrane region" description="Helical" evidence="10">
    <location>
        <begin position="120"/>
        <end position="146"/>
    </location>
</feature>
<dbReference type="EMBL" id="FTOC01000004">
    <property type="protein sequence ID" value="SIS46220.1"/>
    <property type="molecule type" value="Genomic_DNA"/>
</dbReference>
<dbReference type="SMART" id="SM00382">
    <property type="entry name" value="AAA"/>
    <property type="match status" value="1"/>
</dbReference>
<evidence type="ECO:0000256" key="5">
    <source>
        <dbReference type="ARBA" id="ARBA00022692"/>
    </source>
</evidence>
<keyword evidence="5 10" id="KW-0812">Transmembrane</keyword>
<dbReference type="OrthoDB" id="9811721at2"/>
<keyword evidence="13" id="KW-1185">Reference proteome</keyword>
<keyword evidence="4" id="KW-1003">Cell membrane</keyword>
<dbReference type="GO" id="GO:0016887">
    <property type="term" value="F:ATP hydrolysis activity"/>
    <property type="evidence" value="ECO:0007669"/>
    <property type="project" value="InterPro"/>
</dbReference>
<dbReference type="Gene3D" id="3.40.50.300">
    <property type="entry name" value="P-loop containing nucleotide triphosphate hydrolases"/>
    <property type="match status" value="1"/>
</dbReference>
<evidence type="ECO:0000256" key="2">
    <source>
        <dbReference type="ARBA" id="ARBA00007935"/>
    </source>
</evidence>
<feature type="transmembrane region" description="Helical" evidence="10">
    <location>
        <begin position="60"/>
        <end position="82"/>
    </location>
</feature>
<name>A0A1N7JA93_9BACI</name>
<evidence type="ECO:0000256" key="1">
    <source>
        <dbReference type="ARBA" id="ARBA00004651"/>
    </source>
</evidence>
<feature type="transmembrane region" description="Helical" evidence="10">
    <location>
        <begin position="32"/>
        <end position="53"/>
    </location>
</feature>
<evidence type="ECO:0000256" key="6">
    <source>
        <dbReference type="ARBA" id="ARBA00022741"/>
    </source>
</evidence>
<dbReference type="InterPro" id="IPR027417">
    <property type="entry name" value="P-loop_NTPase"/>
</dbReference>
<dbReference type="STRING" id="570947.SAMN05421687_104258"/>
<evidence type="ECO:0000313" key="13">
    <source>
        <dbReference type="Proteomes" id="UP000187608"/>
    </source>
</evidence>
<dbReference type="SUPFAM" id="SSF52540">
    <property type="entry name" value="P-loop containing nucleoside triphosphate hydrolases"/>
    <property type="match status" value="1"/>
</dbReference>